<gene>
    <name evidence="1" type="ORF">NE237_011971</name>
</gene>
<organism evidence="1 2">
    <name type="scientific">Protea cynaroides</name>
    <dbReference type="NCBI Taxonomy" id="273540"/>
    <lineage>
        <taxon>Eukaryota</taxon>
        <taxon>Viridiplantae</taxon>
        <taxon>Streptophyta</taxon>
        <taxon>Embryophyta</taxon>
        <taxon>Tracheophyta</taxon>
        <taxon>Spermatophyta</taxon>
        <taxon>Magnoliopsida</taxon>
        <taxon>Proteales</taxon>
        <taxon>Proteaceae</taxon>
        <taxon>Protea</taxon>
    </lineage>
</organism>
<reference evidence="1" key="1">
    <citation type="journal article" date="2023" name="Plant J.">
        <title>The genome of the king protea, Protea cynaroides.</title>
        <authorList>
            <person name="Chang J."/>
            <person name="Duong T.A."/>
            <person name="Schoeman C."/>
            <person name="Ma X."/>
            <person name="Roodt D."/>
            <person name="Barker N."/>
            <person name="Li Z."/>
            <person name="Van de Peer Y."/>
            <person name="Mizrachi E."/>
        </authorList>
    </citation>
    <scope>NUCLEOTIDE SEQUENCE</scope>
    <source>
        <tissue evidence="1">Young leaves</tissue>
    </source>
</reference>
<comment type="caution">
    <text evidence="1">The sequence shown here is derived from an EMBL/GenBank/DDBJ whole genome shotgun (WGS) entry which is preliminary data.</text>
</comment>
<dbReference type="OrthoDB" id="435754at2759"/>
<sequence length="121" mass="13624">MRLALEREWEWAAICANEFDISSLLGDLQKYWASLSCGSLSTCFSGRGSLWAHEVLNPFHLCQLFIKLPFVTCGIHIDNGRSMEHVPFRSCPKYISLPKNVPLKLKNGEAAVPWLSEAESL</sequence>
<dbReference type="EMBL" id="JAMYWD010000011">
    <property type="protein sequence ID" value="KAJ4955188.1"/>
    <property type="molecule type" value="Genomic_DNA"/>
</dbReference>
<name>A0A9Q0JYU3_9MAGN</name>
<protein>
    <submittedName>
        <fullName evidence="1">Uncharacterized protein</fullName>
    </submittedName>
</protein>
<evidence type="ECO:0000313" key="1">
    <source>
        <dbReference type="EMBL" id="KAJ4955188.1"/>
    </source>
</evidence>
<dbReference type="AlphaFoldDB" id="A0A9Q0JYU3"/>
<keyword evidence="2" id="KW-1185">Reference proteome</keyword>
<accession>A0A9Q0JYU3</accession>
<proteinExistence type="predicted"/>
<evidence type="ECO:0000313" key="2">
    <source>
        <dbReference type="Proteomes" id="UP001141806"/>
    </source>
</evidence>
<dbReference type="Proteomes" id="UP001141806">
    <property type="component" value="Unassembled WGS sequence"/>
</dbReference>